<dbReference type="Gene3D" id="3.40.50.300">
    <property type="entry name" value="P-loop containing nucleotide triphosphate hydrolases"/>
    <property type="match status" value="1"/>
</dbReference>
<evidence type="ECO:0000313" key="2">
    <source>
        <dbReference type="EMBL" id="MBB5048410.1"/>
    </source>
</evidence>
<sequence>MPKLAGDHLRDRVAGLLRVKFQTVEVEKRLNTTTADVFFVDDTSPIFPRRIAVEAKDWSKGLTSADIASIHTLYAPALSQRTIDNLWIIGKHQLSGSPRASVASLTNVQYSTFEEFRASLMNFTALLNHNILAFEQSDASKFFVDTRVRNSDKKLFDYVMKWMELNRSGLVVFGGYGLGKTTFSLYVASILSKRYLDGTFDRIPIRIPLGGMYSKQDVVALICSALSGAESGVSVKDFSYTMFLEMSQQGQYLLILDGFDEMRHAMDLEDFVYTFEQMKPLFSGKAKVIILGRPDSFLSNQEEEKILSSLFDGDSERQKRLQTVDVAFFNGQETEAYLGNFLSKKKPPLSKEQHAKYTSLLRQLPDSDANILLRPVQLKMFTSIIDELLDLDAPLTRYELYRKFIYGFIVRESRKWARQPPAEVLNSKSLRDDRMTFMQWMAWWLLNTKKENRFYAEEIPIEIIPAGMRVKQNNNAAIREALVGSVIEPVNQSGVLNNKAKRFYYFPHKSYLEFLVADYFENARFRRDDYRDFMSNVNAEILSFIEEGPGGGISNLREGLMHDLGVVDARILEVCAKDKKIASEVGDTRRGNRHQSNIYAHYFYLRKNGLDTEPYLLARLSDSITLNSVLATYNCIANETRISGRTTLVKAILASAITGISHHKIRNYLESSQPIEFYQADIEALRASVLSSCVKYQHPKKQFRFSISALLVLIERAARGSMFVHLPDSGYQLEEMRFLANEILETIGAHSAVLTSLLNKGGANGIIIAVSLRGDAAERFD</sequence>
<protein>
    <recommendedName>
        <fullName evidence="1">NACHT domain-containing protein</fullName>
    </recommendedName>
</protein>
<reference evidence="2 3" key="1">
    <citation type="submission" date="2020-08" db="EMBL/GenBank/DDBJ databases">
        <title>Genomic Encyclopedia of Type Strains, Phase IV (KMG-IV): sequencing the most valuable type-strain genomes for metagenomic binning, comparative biology and taxonomic classification.</title>
        <authorList>
            <person name="Goeker M."/>
        </authorList>
    </citation>
    <scope>NUCLEOTIDE SEQUENCE [LARGE SCALE GENOMIC DNA]</scope>
    <source>
        <strain evidence="2 3">DSM 12706</strain>
    </source>
</reference>
<dbReference type="InterPro" id="IPR027417">
    <property type="entry name" value="P-loop_NTPase"/>
</dbReference>
<proteinExistence type="predicted"/>
<dbReference type="EMBL" id="JACHIH010000020">
    <property type="protein sequence ID" value="MBB5048410.1"/>
    <property type="molecule type" value="Genomic_DNA"/>
</dbReference>
<dbReference type="AlphaFoldDB" id="A0A7W8DZZ3"/>
<dbReference type="InterPro" id="IPR007111">
    <property type="entry name" value="NACHT_NTPase"/>
</dbReference>
<comment type="caution">
    <text evidence="2">The sequence shown here is derived from an EMBL/GenBank/DDBJ whole genome shotgun (WGS) entry which is preliminary data.</text>
</comment>
<dbReference type="RefSeq" id="WP_184259109.1">
    <property type="nucleotide sequence ID" value="NZ_JACHIH010000020.1"/>
</dbReference>
<accession>A0A7W8DZZ3</accession>
<feature type="domain" description="NACHT" evidence="1">
    <location>
        <begin position="171"/>
        <end position="295"/>
    </location>
</feature>
<keyword evidence="3" id="KW-1185">Reference proteome</keyword>
<evidence type="ECO:0000259" key="1">
    <source>
        <dbReference type="Pfam" id="PF05729"/>
    </source>
</evidence>
<name>A0A7W8DZZ3_9BRAD</name>
<dbReference type="SUPFAM" id="SSF52540">
    <property type="entry name" value="P-loop containing nucleoside triphosphate hydrolases"/>
    <property type="match status" value="1"/>
</dbReference>
<gene>
    <name evidence="2" type="ORF">HNR60_003176</name>
</gene>
<dbReference type="Proteomes" id="UP000542353">
    <property type="component" value="Unassembled WGS sequence"/>
</dbReference>
<dbReference type="Pfam" id="PF05729">
    <property type="entry name" value="NACHT"/>
    <property type="match status" value="1"/>
</dbReference>
<evidence type="ECO:0000313" key="3">
    <source>
        <dbReference type="Proteomes" id="UP000542353"/>
    </source>
</evidence>
<organism evidence="2 3">
    <name type="scientific">Rhodopseudomonas rhenobacensis</name>
    <dbReference type="NCBI Taxonomy" id="87461"/>
    <lineage>
        <taxon>Bacteria</taxon>
        <taxon>Pseudomonadati</taxon>
        <taxon>Pseudomonadota</taxon>
        <taxon>Alphaproteobacteria</taxon>
        <taxon>Hyphomicrobiales</taxon>
        <taxon>Nitrobacteraceae</taxon>
        <taxon>Rhodopseudomonas</taxon>
    </lineage>
</organism>